<dbReference type="NCBIfam" id="TIGR01764">
    <property type="entry name" value="excise"/>
    <property type="match status" value="1"/>
</dbReference>
<proteinExistence type="predicted"/>
<dbReference type="Pfam" id="PF12728">
    <property type="entry name" value="HTH_17"/>
    <property type="match status" value="1"/>
</dbReference>
<accession>A0A8J2TZ03</accession>
<evidence type="ECO:0000313" key="3">
    <source>
        <dbReference type="Proteomes" id="UP000616114"/>
    </source>
</evidence>
<protein>
    <recommendedName>
        <fullName evidence="1">Helix-turn-helix domain-containing protein</fullName>
    </recommendedName>
</protein>
<keyword evidence="3" id="KW-1185">Reference proteome</keyword>
<reference evidence="2" key="1">
    <citation type="journal article" date="2014" name="Int. J. Syst. Evol. Microbiol.">
        <title>Complete genome sequence of Corynebacterium casei LMG S-19264T (=DSM 44701T), isolated from a smear-ripened cheese.</title>
        <authorList>
            <consortium name="US DOE Joint Genome Institute (JGI-PGF)"/>
            <person name="Walter F."/>
            <person name="Albersmeier A."/>
            <person name="Kalinowski J."/>
            <person name="Ruckert C."/>
        </authorList>
    </citation>
    <scope>NUCLEOTIDE SEQUENCE</scope>
    <source>
        <strain evidence="2">CGMCC 1.12785</strain>
    </source>
</reference>
<dbReference type="SUPFAM" id="SSF46955">
    <property type="entry name" value="Putative DNA-binding domain"/>
    <property type="match status" value="1"/>
</dbReference>
<dbReference type="InterPro" id="IPR009061">
    <property type="entry name" value="DNA-bd_dom_put_sf"/>
</dbReference>
<reference evidence="2" key="2">
    <citation type="submission" date="2020-09" db="EMBL/GenBank/DDBJ databases">
        <authorList>
            <person name="Sun Q."/>
            <person name="Zhou Y."/>
        </authorList>
    </citation>
    <scope>NUCLEOTIDE SEQUENCE</scope>
    <source>
        <strain evidence="2">CGMCC 1.12785</strain>
    </source>
</reference>
<dbReference type="InterPro" id="IPR041657">
    <property type="entry name" value="HTH_17"/>
</dbReference>
<dbReference type="GO" id="GO:0003677">
    <property type="term" value="F:DNA binding"/>
    <property type="evidence" value="ECO:0007669"/>
    <property type="project" value="InterPro"/>
</dbReference>
<comment type="caution">
    <text evidence="2">The sequence shown here is derived from an EMBL/GenBank/DDBJ whole genome shotgun (WGS) entry which is preliminary data.</text>
</comment>
<dbReference type="InterPro" id="IPR010093">
    <property type="entry name" value="SinI_DNA-bd"/>
</dbReference>
<dbReference type="Proteomes" id="UP000616114">
    <property type="component" value="Unassembled WGS sequence"/>
</dbReference>
<name>A0A8J2TZ03_9MICO</name>
<organism evidence="2 3">
    <name type="scientific">Sediminivirga luteola</name>
    <dbReference type="NCBI Taxonomy" id="1774748"/>
    <lineage>
        <taxon>Bacteria</taxon>
        <taxon>Bacillati</taxon>
        <taxon>Actinomycetota</taxon>
        <taxon>Actinomycetes</taxon>
        <taxon>Micrococcales</taxon>
        <taxon>Brevibacteriaceae</taxon>
        <taxon>Sediminivirga</taxon>
    </lineage>
</organism>
<dbReference type="EMBL" id="BMFY01000009">
    <property type="protein sequence ID" value="GGA18301.1"/>
    <property type="molecule type" value="Genomic_DNA"/>
</dbReference>
<dbReference type="AlphaFoldDB" id="A0A8J2TZ03"/>
<feature type="domain" description="Helix-turn-helix" evidence="1">
    <location>
        <begin position="31"/>
        <end position="77"/>
    </location>
</feature>
<evidence type="ECO:0000313" key="2">
    <source>
        <dbReference type="EMBL" id="GGA18301.1"/>
    </source>
</evidence>
<evidence type="ECO:0000259" key="1">
    <source>
        <dbReference type="Pfam" id="PF12728"/>
    </source>
</evidence>
<sequence>MTLVYCGVDGEHRRSRSETTVAVQARFLPLSDVAEILNISISQARALVRSGELPAIRVGGRGQWRVENTELENYIQRMYREVRDEVSQRD</sequence>
<gene>
    <name evidence="2" type="ORF">GCM10011333_21680</name>
</gene>